<evidence type="ECO:0000313" key="4">
    <source>
        <dbReference type="EMBL" id="KZV35810.1"/>
    </source>
</evidence>
<evidence type="ECO:0000256" key="2">
    <source>
        <dbReference type="SAM" id="MobiDB-lite"/>
    </source>
</evidence>
<dbReference type="PROSITE" id="PS50158">
    <property type="entry name" value="ZF_CCHC"/>
    <property type="match status" value="1"/>
</dbReference>
<evidence type="ECO:0000259" key="3">
    <source>
        <dbReference type="PROSITE" id="PS50158"/>
    </source>
</evidence>
<evidence type="ECO:0000256" key="1">
    <source>
        <dbReference type="PROSITE-ProRule" id="PRU00047"/>
    </source>
</evidence>
<feature type="compositionally biased region" description="Basic residues" evidence="2">
    <location>
        <begin position="214"/>
        <end position="227"/>
    </location>
</feature>
<dbReference type="Pfam" id="PF08284">
    <property type="entry name" value="RVP_2"/>
    <property type="match status" value="1"/>
</dbReference>
<dbReference type="Gene3D" id="3.10.10.10">
    <property type="entry name" value="HIV Type 1 Reverse Transcriptase, subunit A, domain 1"/>
    <property type="match status" value="1"/>
</dbReference>
<dbReference type="GO" id="GO:0008270">
    <property type="term" value="F:zinc ion binding"/>
    <property type="evidence" value="ECO:0007669"/>
    <property type="project" value="UniProtKB-KW"/>
</dbReference>
<keyword evidence="1" id="KW-0862">Zinc</keyword>
<dbReference type="InterPro" id="IPR005162">
    <property type="entry name" value="Retrotrans_gag_dom"/>
</dbReference>
<evidence type="ECO:0000313" key="5">
    <source>
        <dbReference type="Proteomes" id="UP000250235"/>
    </source>
</evidence>
<sequence length="682" mass="75985">MSPPIFNGDESSEDADSWLHSVIHLFDRAQYDDDLRLRLVTLLLRKSAERWWRGTSSTLLETGVGITWDTFYQVFRKEYVPDSYVAAREREFEFLEQGSLSVREYARKFSALLAYVPHVAGRERAKSTRFVEGLNGDLYQSVLTSKPKSYTEAVDTAIHIEEGMKSRSARRAQVAQAVQGGRPAGQGAQSSQSSQSAHFPQQQQQQVAQQSGRQRFRPRGQQFKKKSGSGSSGSGSSSSSGSRVEFCGFCGGKHSSTQCVGVQGSCNLCGQYGHFARVCPTAGAQQTAAQPQGHGGQSRGRSQQFQQPLFGETPFRPFQQPGPSRFGQSSQPFFPGPQHAQVNAFTREQAEETPSRVIGGTCLVFEFPARVLFDTGASHSFISDSFFVEHGLCTVPLRDVVSVSTPDGVSLFSQEILLDGVLRFGEHALLANLIRLMLWDFDCIVGMDVLSNYRASVDCFHGIVRFRPLSGEKWDFYGQDSRSKIPLVSVMEMFSLLSLGNAGFMIYALDASSSSSVQLSDVPVVRHFPDVFSEEILGFPPRREIDFSIELVPGTAPISRAPYRLAPAELRELKVQLDDLLEKGFIRPSMSPWGAPILFVKKKDGSMRMCIDFRQLNKATLKNKYPLPRIDDLFDQLQGSAVYSKIDLRSGYHQLRVRDQDVAKTAFRTRYGHFEFLVIRLG</sequence>
<feature type="region of interest" description="Disordered" evidence="2">
    <location>
        <begin position="162"/>
        <end position="241"/>
    </location>
</feature>
<dbReference type="Gene3D" id="2.40.70.10">
    <property type="entry name" value="Acid Proteases"/>
    <property type="match status" value="1"/>
</dbReference>
<dbReference type="SUPFAM" id="SSF50630">
    <property type="entry name" value="Acid proteases"/>
    <property type="match status" value="1"/>
</dbReference>
<protein>
    <recommendedName>
        <fullName evidence="3">CCHC-type domain-containing protein</fullName>
    </recommendedName>
</protein>
<feature type="region of interest" description="Disordered" evidence="2">
    <location>
        <begin position="311"/>
        <end position="333"/>
    </location>
</feature>
<feature type="domain" description="CCHC-type" evidence="3">
    <location>
        <begin position="266"/>
        <end position="280"/>
    </location>
</feature>
<dbReference type="OrthoDB" id="6776860at2759"/>
<accession>A0A2Z7BU96</accession>
<keyword evidence="5" id="KW-1185">Reference proteome</keyword>
<feature type="compositionally biased region" description="Low complexity" evidence="2">
    <location>
        <begin position="171"/>
        <end position="213"/>
    </location>
</feature>
<dbReference type="CDD" id="cd00303">
    <property type="entry name" value="retropepsin_like"/>
    <property type="match status" value="1"/>
</dbReference>
<dbReference type="Pfam" id="PF00078">
    <property type="entry name" value="RVT_1"/>
    <property type="match status" value="1"/>
</dbReference>
<keyword evidence="1" id="KW-0863">Zinc-finger</keyword>
<reference evidence="4 5" key="1">
    <citation type="journal article" date="2015" name="Proc. Natl. Acad. Sci. U.S.A.">
        <title>The resurrection genome of Boea hygrometrica: A blueprint for survival of dehydration.</title>
        <authorList>
            <person name="Xiao L."/>
            <person name="Yang G."/>
            <person name="Zhang L."/>
            <person name="Yang X."/>
            <person name="Zhao S."/>
            <person name="Ji Z."/>
            <person name="Zhou Q."/>
            <person name="Hu M."/>
            <person name="Wang Y."/>
            <person name="Chen M."/>
            <person name="Xu Y."/>
            <person name="Jin H."/>
            <person name="Xiao X."/>
            <person name="Hu G."/>
            <person name="Bao F."/>
            <person name="Hu Y."/>
            <person name="Wan P."/>
            <person name="Li L."/>
            <person name="Deng X."/>
            <person name="Kuang T."/>
            <person name="Xiang C."/>
            <person name="Zhu J.K."/>
            <person name="Oliver M.J."/>
            <person name="He Y."/>
        </authorList>
    </citation>
    <scope>NUCLEOTIDE SEQUENCE [LARGE SCALE GENOMIC DNA]</scope>
    <source>
        <strain evidence="5">cv. XS01</strain>
    </source>
</reference>
<dbReference type="InterPro" id="IPR043502">
    <property type="entry name" value="DNA/RNA_pol_sf"/>
</dbReference>
<dbReference type="SMART" id="SM00343">
    <property type="entry name" value="ZnF_C2HC"/>
    <property type="match status" value="1"/>
</dbReference>
<keyword evidence="1" id="KW-0479">Metal-binding</keyword>
<dbReference type="InterPro" id="IPR032567">
    <property type="entry name" value="RTL1-rel"/>
</dbReference>
<dbReference type="Gene3D" id="3.30.70.270">
    <property type="match status" value="1"/>
</dbReference>
<dbReference type="InterPro" id="IPR001878">
    <property type="entry name" value="Znf_CCHC"/>
</dbReference>
<dbReference type="InterPro" id="IPR043128">
    <property type="entry name" value="Rev_trsase/Diguanyl_cyclase"/>
</dbReference>
<dbReference type="EMBL" id="KV004018">
    <property type="protein sequence ID" value="KZV35810.1"/>
    <property type="molecule type" value="Genomic_DNA"/>
</dbReference>
<name>A0A2Z7BU96_9LAMI</name>
<dbReference type="Proteomes" id="UP000250235">
    <property type="component" value="Unassembled WGS sequence"/>
</dbReference>
<dbReference type="GO" id="GO:0003676">
    <property type="term" value="F:nucleic acid binding"/>
    <property type="evidence" value="ECO:0007669"/>
    <property type="project" value="InterPro"/>
</dbReference>
<dbReference type="PROSITE" id="PS00141">
    <property type="entry name" value="ASP_PROTEASE"/>
    <property type="match status" value="1"/>
</dbReference>
<dbReference type="Pfam" id="PF03732">
    <property type="entry name" value="Retrotrans_gag"/>
    <property type="match status" value="1"/>
</dbReference>
<dbReference type="InterPro" id="IPR001969">
    <property type="entry name" value="Aspartic_peptidase_AS"/>
</dbReference>
<dbReference type="GO" id="GO:0006508">
    <property type="term" value="P:proteolysis"/>
    <property type="evidence" value="ECO:0007669"/>
    <property type="project" value="InterPro"/>
</dbReference>
<dbReference type="AlphaFoldDB" id="A0A2Z7BU96"/>
<dbReference type="PANTHER" id="PTHR15503">
    <property type="entry name" value="LDOC1 RELATED"/>
    <property type="match status" value="1"/>
</dbReference>
<dbReference type="Gene3D" id="4.10.60.10">
    <property type="entry name" value="Zinc finger, CCHC-type"/>
    <property type="match status" value="1"/>
</dbReference>
<gene>
    <name evidence="4" type="ORF">F511_09511</name>
</gene>
<dbReference type="GO" id="GO:0004190">
    <property type="term" value="F:aspartic-type endopeptidase activity"/>
    <property type="evidence" value="ECO:0007669"/>
    <property type="project" value="InterPro"/>
</dbReference>
<dbReference type="InterPro" id="IPR000477">
    <property type="entry name" value="RT_dom"/>
</dbReference>
<dbReference type="PANTHER" id="PTHR15503:SF45">
    <property type="entry name" value="RNA-DIRECTED DNA POLYMERASE HOMOLOG"/>
    <property type="match status" value="1"/>
</dbReference>
<proteinExistence type="predicted"/>
<dbReference type="CDD" id="cd01647">
    <property type="entry name" value="RT_LTR"/>
    <property type="match status" value="1"/>
</dbReference>
<dbReference type="InterPro" id="IPR021109">
    <property type="entry name" value="Peptidase_aspartic_dom_sf"/>
</dbReference>
<organism evidence="4 5">
    <name type="scientific">Dorcoceras hygrometricum</name>
    <dbReference type="NCBI Taxonomy" id="472368"/>
    <lineage>
        <taxon>Eukaryota</taxon>
        <taxon>Viridiplantae</taxon>
        <taxon>Streptophyta</taxon>
        <taxon>Embryophyta</taxon>
        <taxon>Tracheophyta</taxon>
        <taxon>Spermatophyta</taxon>
        <taxon>Magnoliopsida</taxon>
        <taxon>eudicotyledons</taxon>
        <taxon>Gunneridae</taxon>
        <taxon>Pentapetalae</taxon>
        <taxon>asterids</taxon>
        <taxon>lamiids</taxon>
        <taxon>Lamiales</taxon>
        <taxon>Gesneriaceae</taxon>
        <taxon>Didymocarpoideae</taxon>
        <taxon>Trichosporeae</taxon>
        <taxon>Loxocarpinae</taxon>
        <taxon>Dorcoceras</taxon>
    </lineage>
</organism>
<dbReference type="SUPFAM" id="SSF56672">
    <property type="entry name" value="DNA/RNA polymerases"/>
    <property type="match status" value="1"/>
</dbReference>